<reference evidence="2 3" key="1">
    <citation type="submission" date="2018-02" db="EMBL/GenBank/DDBJ databases">
        <title>Comparative genomes isolates from brazilian mangrove.</title>
        <authorList>
            <person name="Araujo J.E."/>
            <person name="Taketani R.G."/>
            <person name="Silva M.C.P."/>
            <person name="Loureco M.V."/>
            <person name="Andreote F.D."/>
        </authorList>
    </citation>
    <scope>NUCLEOTIDE SEQUENCE [LARGE SCALE GENOMIC DNA]</scope>
    <source>
        <strain evidence="2 3">NAP PRIS-MGV</strain>
    </source>
</reference>
<evidence type="ECO:0000313" key="2">
    <source>
        <dbReference type="EMBL" id="PQO27886.1"/>
    </source>
</evidence>
<dbReference type="RefSeq" id="WP_105359078.1">
    <property type="nucleotide sequence ID" value="NZ_PUIB01000026.1"/>
</dbReference>
<dbReference type="Pfam" id="PF07883">
    <property type="entry name" value="Cupin_2"/>
    <property type="match status" value="1"/>
</dbReference>
<sequence>MVRVALEAGASLKEHTAPGDLLVQCLHGKVSFNLPLESHILESGQLIHVPDHLPHAVVAIDDAQLLLTIALDR</sequence>
<dbReference type="OrthoDB" id="8265259at2"/>
<dbReference type="InterPro" id="IPR014710">
    <property type="entry name" value="RmlC-like_jellyroll"/>
</dbReference>
<feature type="domain" description="Cupin type-2" evidence="1">
    <location>
        <begin position="3"/>
        <end position="66"/>
    </location>
</feature>
<gene>
    <name evidence="2" type="ORF">C5Y98_26540</name>
</gene>
<dbReference type="PANTHER" id="PTHR37694">
    <property type="entry name" value="SLR8022 PROTEIN"/>
    <property type="match status" value="1"/>
</dbReference>
<evidence type="ECO:0000313" key="3">
    <source>
        <dbReference type="Proteomes" id="UP000239388"/>
    </source>
</evidence>
<protein>
    <recommendedName>
        <fullName evidence="1">Cupin type-2 domain-containing protein</fullName>
    </recommendedName>
</protein>
<name>A0A2S8F6V7_9BACT</name>
<dbReference type="Gene3D" id="2.60.120.10">
    <property type="entry name" value="Jelly Rolls"/>
    <property type="match status" value="1"/>
</dbReference>
<dbReference type="EMBL" id="PUIB01000026">
    <property type="protein sequence ID" value="PQO27886.1"/>
    <property type="molecule type" value="Genomic_DNA"/>
</dbReference>
<accession>A0A2S8F6V7</accession>
<dbReference type="InterPro" id="IPR011051">
    <property type="entry name" value="RmlC_Cupin_sf"/>
</dbReference>
<proteinExistence type="predicted"/>
<dbReference type="InterPro" id="IPR013096">
    <property type="entry name" value="Cupin_2"/>
</dbReference>
<dbReference type="AlphaFoldDB" id="A0A2S8F6V7"/>
<dbReference type="Proteomes" id="UP000239388">
    <property type="component" value="Unassembled WGS sequence"/>
</dbReference>
<evidence type="ECO:0000259" key="1">
    <source>
        <dbReference type="Pfam" id="PF07883"/>
    </source>
</evidence>
<organism evidence="2 3">
    <name type="scientific">Blastopirellula marina</name>
    <dbReference type="NCBI Taxonomy" id="124"/>
    <lineage>
        <taxon>Bacteria</taxon>
        <taxon>Pseudomonadati</taxon>
        <taxon>Planctomycetota</taxon>
        <taxon>Planctomycetia</taxon>
        <taxon>Pirellulales</taxon>
        <taxon>Pirellulaceae</taxon>
        <taxon>Blastopirellula</taxon>
    </lineage>
</organism>
<dbReference type="SUPFAM" id="SSF51182">
    <property type="entry name" value="RmlC-like cupins"/>
    <property type="match status" value="1"/>
</dbReference>
<dbReference type="CDD" id="cd02230">
    <property type="entry name" value="cupin_HP0902-like"/>
    <property type="match status" value="1"/>
</dbReference>
<comment type="caution">
    <text evidence="2">The sequence shown here is derived from an EMBL/GenBank/DDBJ whole genome shotgun (WGS) entry which is preliminary data.</text>
</comment>
<dbReference type="PANTHER" id="PTHR37694:SF1">
    <property type="entry name" value="SLR8022 PROTEIN"/>
    <property type="match status" value="1"/>
</dbReference>